<organism evidence="2 3">
    <name type="scientific">Rhizopus stolonifer</name>
    <name type="common">Rhizopus nigricans</name>
    <dbReference type="NCBI Taxonomy" id="4846"/>
    <lineage>
        <taxon>Eukaryota</taxon>
        <taxon>Fungi</taxon>
        <taxon>Fungi incertae sedis</taxon>
        <taxon>Mucoromycota</taxon>
        <taxon>Mucoromycotina</taxon>
        <taxon>Mucoromycetes</taxon>
        <taxon>Mucorales</taxon>
        <taxon>Mucorineae</taxon>
        <taxon>Rhizopodaceae</taxon>
        <taxon>Rhizopus</taxon>
    </lineage>
</organism>
<sequence length="462" mass="52782">MAQEQTDLAMIKDSQRLRQECHYFKLKMVQNYFSCIALLVPLLPIPIYLPKLCNDLDSLLATTIAYLAGSVPCTHVELTGLSYTRKELANACRLEAKRKFEECLFEQDPAPETCGALLLMAVSSIYDFRGKEARIYASLCWNMINQIDPIEPKTEQDEIQEQIRVRVFYLSRYVEYIFLQSKDDSHCHAHATAHIDVSPKPLASELAHKTYRDSLSCFQFLTRIMAVSRYGSDHEATMFSFFGGRLNTISSESIVNLEHVLLEIWKALPSELRIGRGPFEYMGPQVLDQYACNKGFSLRVNAAYYVYWLSLQTKIMQRPSESFPAYGYRMDADRALMISSICADAATKIYSVMEEVSPCMFEIRWLATTMDILRLLSESPVPDIKSKAKENIAVLSKIIRNQLEIVQHGVGRRNSCSSLESEESKWTQDTDASSRTTYITPIFTHMKGLLRDYMIDNDIIQG</sequence>
<keyword evidence="1" id="KW-0472">Membrane</keyword>
<feature type="transmembrane region" description="Helical" evidence="1">
    <location>
        <begin position="32"/>
        <end position="49"/>
    </location>
</feature>
<evidence type="ECO:0000256" key="1">
    <source>
        <dbReference type="SAM" id="Phobius"/>
    </source>
</evidence>
<accession>A0A367J996</accession>
<keyword evidence="1" id="KW-0812">Transmembrane</keyword>
<gene>
    <name evidence="2" type="ORF">CU098_006607</name>
</gene>
<evidence type="ECO:0008006" key="4">
    <source>
        <dbReference type="Google" id="ProtNLM"/>
    </source>
</evidence>
<dbReference type="STRING" id="4846.A0A367J996"/>
<evidence type="ECO:0000313" key="2">
    <source>
        <dbReference type="EMBL" id="RCH86508.1"/>
    </source>
</evidence>
<evidence type="ECO:0000313" key="3">
    <source>
        <dbReference type="Proteomes" id="UP000253551"/>
    </source>
</evidence>
<keyword evidence="3" id="KW-1185">Reference proteome</keyword>
<dbReference type="OrthoDB" id="2217145at2759"/>
<dbReference type="EMBL" id="PJQM01003919">
    <property type="protein sequence ID" value="RCH86508.1"/>
    <property type="molecule type" value="Genomic_DNA"/>
</dbReference>
<dbReference type="Proteomes" id="UP000253551">
    <property type="component" value="Unassembled WGS sequence"/>
</dbReference>
<name>A0A367J996_RHIST</name>
<comment type="caution">
    <text evidence="2">The sequence shown here is derived from an EMBL/GenBank/DDBJ whole genome shotgun (WGS) entry which is preliminary data.</text>
</comment>
<reference evidence="2 3" key="1">
    <citation type="journal article" date="2018" name="G3 (Bethesda)">
        <title>Phylogenetic and Phylogenomic Definition of Rhizopus Species.</title>
        <authorList>
            <person name="Gryganskyi A.P."/>
            <person name="Golan J."/>
            <person name="Dolatabadi S."/>
            <person name="Mondo S."/>
            <person name="Robb S."/>
            <person name="Idnurm A."/>
            <person name="Muszewska A."/>
            <person name="Steczkiewicz K."/>
            <person name="Masonjones S."/>
            <person name="Liao H.L."/>
            <person name="Gajdeczka M.T."/>
            <person name="Anike F."/>
            <person name="Vuek A."/>
            <person name="Anishchenko I.M."/>
            <person name="Voigt K."/>
            <person name="de Hoog G.S."/>
            <person name="Smith M.E."/>
            <person name="Heitman J."/>
            <person name="Vilgalys R."/>
            <person name="Stajich J.E."/>
        </authorList>
    </citation>
    <scope>NUCLEOTIDE SEQUENCE [LARGE SCALE GENOMIC DNA]</scope>
    <source>
        <strain evidence="2 3">LSU 92-RS-03</strain>
    </source>
</reference>
<dbReference type="CDD" id="cd12148">
    <property type="entry name" value="fungal_TF_MHR"/>
    <property type="match status" value="1"/>
</dbReference>
<keyword evidence="1" id="KW-1133">Transmembrane helix</keyword>
<dbReference type="AlphaFoldDB" id="A0A367J996"/>
<proteinExistence type="predicted"/>
<protein>
    <recommendedName>
        <fullName evidence="4">Transcription factor domain-containing protein</fullName>
    </recommendedName>
</protein>